<keyword evidence="1" id="KW-0808">Transferase</keyword>
<proteinExistence type="predicted"/>
<feature type="modified residue" description="4-aspartylphosphate" evidence="4">
    <location>
        <position position="726"/>
    </location>
</feature>
<dbReference type="Proteomes" id="UP000292423">
    <property type="component" value="Unassembled WGS sequence"/>
</dbReference>
<dbReference type="AlphaFoldDB" id="A0A4Q7ZE60"/>
<dbReference type="PROSITE" id="PS50110">
    <property type="entry name" value="RESPONSE_REGULATORY"/>
    <property type="match status" value="1"/>
</dbReference>
<keyword evidence="2" id="KW-0418">Kinase</keyword>
<reference evidence="10 11" key="1">
    <citation type="submission" date="2019-02" db="EMBL/GenBank/DDBJ databases">
        <title>Genomic Encyclopedia of Type Strains, Phase IV (KMG-IV): sequencing the most valuable type-strain genomes for metagenomic binning, comparative biology and taxonomic classification.</title>
        <authorList>
            <person name="Goeker M."/>
        </authorList>
    </citation>
    <scope>NUCLEOTIDE SEQUENCE [LARGE SCALE GENOMIC DNA]</scope>
    <source>
        <strain evidence="10 11">DSM 105135</strain>
    </source>
</reference>
<feature type="region of interest" description="Disordered" evidence="5">
    <location>
        <begin position="1"/>
        <end position="24"/>
    </location>
</feature>
<dbReference type="Gene3D" id="3.40.50.2300">
    <property type="match status" value="1"/>
</dbReference>
<evidence type="ECO:0000256" key="4">
    <source>
        <dbReference type="PROSITE-ProRule" id="PRU00169"/>
    </source>
</evidence>
<organism evidence="10 11">
    <name type="scientific">Fluviicoccus keumensis</name>
    <dbReference type="NCBI Taxonomy" id="1435465"/>
    <lineage>
        <taxon>Bacteria</taxon>
        <taxon>Pseudomonadati</taxon>
        <taxon>Pseudomonadota</taxon>
        <taxon>Gammaproteobacteria</taxon>
        <taxon>Moraxellales</taxon>
        <taxon>Moraxellaceae</taxon>
        <taxon>Fluviicoccus</taxon>
    </lineage>
</organism>
<keyword evidence="3" id="KW-0902">Two-component regulatory system</keyword>
<keyword evidence="4" id="KW-0597">Phosphoprotein</keyword>
<dbReference type="InterPro" id="IPR036890">
    <property type="entry name" value="HATPase_C_sf"/>
</dbReference>
<dbReference type="Gene3D" id="3.30.450.20">
    <property type="entry name" value="PAS domain"/>
    <property type="match status" value="3"/>
</dbReference>
<evidence type="ECO:0000259" key="6">
    <source>
        <dbReference type="PROSITE" id="PS50109"/>
    </source>
</evidence>
<dbReference type="CDD" id="cd17535">
    <property type="entry name" value="REC_NarL-like"/>
    <property type="match status" value="1"/>
</dbReference>
<dbReference type="CDD" id="cd00130">
    <property type="entry name" value="PAS"/>
    <property type="match status" value="3"/>
</dbReference>
<dbReference type="GO" id="GO:0016020">
    <property type="term" value="C:membrane"/>
    <property type="evidence" value="ECO:0007669"/>
    <property type="project" value="InterPro"/>
</dbReference>
<dbReference type="InterPro" id="IPR000014">
    <property type="entry name" value="PAS"/>
</dbReference>
<dbReference type="SUPFAM" id="SSF55874">
    <property type="entry name" value="ATPase domain of HSP90 chaperone/DNA topoisomerase II/histidine kinase"/>
    <property type="match status" value="1"/>
</dbReference>
<dbReference type="Pfam" id="PF13426">
    <property type="entry name" value="PAS_9"/>
    <property type="match status" value="1"/>
</dbReference>
<dbReference type="Pfam" id="PF00072">
    <property type="entry name" value="Response_reg"/>
    <property type="match status" value="1"/>
</dbReference>
<evidence type="ECO:0000256" key="3">
    <source>
        <dbReference type="ARBA" id="ARBA00023012"/>
    </source>
</evidence>
<evidence type="ECO:0000313" key="11">
    <source>
        <dbReference type="Proteomes" id="UP000292423"/>
    </source>
</evidence>
<dbReference type="GO" id="GO:0046983">
    <property type="term" value="F:protein dimerization activity"/>
    <property type="evidence" value="ECO:0007669"/>
    <property type="project" value="InterPro"/>
</dbReference>
<keyword evidence="11" id="KW-1185">Reference proteome</keyword>
<dbReference type="InterPro" id="IPR050482">
    <property type="entry name" value="Sensor_HK_TwoCompSys"/>
</dbReference>
<dbReference type="CDD" id="cd16917">
    <property type="entry name" value="HATPase_UhpB-NarQ-NarX-like"/>
    <property type="match status" value="1"/>
</dbReference>
<evidence type="ECO:0000259" key="9">
    <source>
        <dbReference type="PROSITE" id="PS50113"/>
    </source>
</evidence>
<dbReference type="SMART" id="SM00086">
    <property type="entry name" value="PAC"/>
    <property type="match status" value="3"/>
</dbReference>
<dbReference type="PANTHER" id="PTHR24421">
    <property type="entry name" value="NITRATE/NITRITE SENSOR PROTEIN NARX-RELATED"/>
    <property type="match status" value="1"/>
</dbReference>
<feature type="compositionally biased region" description="Polar residues" evidence="5">
    <location>
        <begin position="1"/>
        <end position="12"/>
    </location>
</feature>
<accession>A0A4Q7ZE60</accession>
<dbReference type="EMBL" id="SHKX01000001">
    <property type="protein sequence ID" value="RZU48219.1"/>
    <property type="molecule type" value="Genomic_DNA"/>
</dbReference>
<dbReference type="InterPro" id="IPR011006">
    <property type="entry name" value="CheY-like_superfamily"/>
</dbReference>
<dbReference type="RefSeq" id="WP_165391275.1">
    <property type="nucleotide sequence ID" value="NZ_SHKX01000001.1"/>
</dbReference>
<evidence type="ECO:0000256" key="5">
    <source>
        <dbReference type="SAM" id="MobiDB-lite"/>
    </source>
</evidence>
<evidence type="ECO:0000256" key="1">
    <source>
        <dbReference type="ARBA" id="ARBA00022679"/>
    </source>
</evidence>
<dbReference type="InterPro" id="IPR013656">
    <property type="entry name" value="PAS_4"/>
</dbReference>
<feature type="domain" description="PAS" evidence="8">
    <location>
        <begin position="26"/>
        <end position="100"/>
    </location>
</feature>
<sequence length="790" mass="87676">MKNNNTLATASGSDRPAAMPARPGNCEETWRTLFRLLPVGVSIMDSRGRMQGLNPALEQILGLSSDDILNGRYRDRRYLQPDGQPYEAASFPTTRAMREQTTIRQEVIGIVKEDGNTIWVEVSAAPLPFADAACVTVTVDITDLKQAREAADANLHFAEAVADNVTSMLGYWSRDLRCAFANRAYLTWFGRTPEQMRGIRMEELLGPELFSLNRPYIEAVLRGENPQFERLLTKADGERCYVWAQYIAHRVDGEVQGFFVIITDITDFKRQQELQASERQYRRLAEDMPLFIATGEPDGTLTYVNQVLASAFSLTQADMTGLNFYTLLTPADQAMVRGKLAALTPDSPLETHEETHPRADGSTVYLRWTNRAFFDAQGRMTGFQSVGQDITALKRGEQALHDLNRQLEQRVAERTRKLDSTCDELRLRNRQFQSLAADLVQTEDRERRRIARILHDNQQQLLVAAKLTVSRMAARSPDPGVQDMATELMAILGECIDGARALTMELAPPIFRDAGFAAGMHWLARWMQEKHDLTVAVECDTALPGLTEETSLTLFHAVRELLFNIVKHSEAKCARLRLFASAAGLTIVVSDSGCGFDPGHAITRQQTFGLFNIRERLALLNGTMTVNSQPGHGAEITLQVPAAGEDAADTDAVFPPDTTASPKGRPARANRHRIRLLVVDDHAVLRQGLVQLLGKEPDMEIVGEAVDGLDAVEKAQALRPDVTLMDVSMPRLNGLEATRRITAELPQIRIIGLSMHARDEMAEEMLAAGAKAYLVKSCPMDEILAAVRAL</sequence>
<dbReference type="PROSITE" id="PS50113">
    <property type="entry name" value="PAC"/>
    <property type="match status" value="1"/>
</dbReference>
<dbReference type="SMART" id="SM00448">
    <property type="entry name" value="REC"/>
    <property type="match status" value="1"/>
</dbReference>
<dbReference type="Pfam" id="PF02518">
    <property type="entry name" value="HATPase_c"/>
    <property type="match status" value="1"/>
</dbReference>
<dbReference type="PROSITE" id="PS50112">
    <property type="entry name" value="PAS"/>
    <property type="match status" value="2"/>
</dbReference>
<evidence type="ECO:0000259" key="8">
    <source>
        <dbReference type="PROSITE" id="PS50112"/>
    </source>
</evidence>
<dbReference type="InterPro" id="IPR003594">
    <property type="entry name" value="HATPase_dom"/>
</dbReference>
<dbReference type="PROSITE" id="PS50109">
    <property type="entry name" value="HIS_KIN"/>
    <property type="match status" value="1"/>
</dbReference>
<dbReference type="GO" id="GO:0000155">
    <property type="term" value="F:phosphorelay sensor kinase activity"/>
    <property type="evidence" value="ECO:0007669"/>
    <property type="project" value="InterPro"/>
</dbReference>
<dbReference type="SUPFAM" id="SSF55785">
    <property type="entry name" value="PYP-like sensor domain (PAS domain)"/>
    <property type="match status" value="3"/>
</dbReference>
<evidence type="ECO:0000259" key="7">
    <source>
        <dbReference type="PROSITE" id="PS50110"/>
    </source>
</evidence>
<dbReference type="PANTHER" id="PTHR24421:SF58">
    <property type="entry name" value="SIGNAL TRANSDUCTION HISTIDINE-PROTEIN KINASE_PHOSPHATASE UHPB"/>
    <property type="match status" value="1"/>
</dbReference>
<dbReference type="SMART" id="SM00387">
    <property type="entry name" value="HATPase_c"/>
    <property type="match status" value="1"/>
</dbReference>
<dbReference type="NCBIfam" id="TIGR00229">
    <property type="entry name" value="sensory_box"/>
    <property type="match status" value="3"/>
</dbReference>
<evidence type="ECO:0000256" key="2">
    <source>
        <dbReference type="ARBA" id="ARBA00022777"/>
    </source>
</evidence>
<name>A0A4Q7ZE60_9GAMM</name>
<gene>
    <name evidence="10" type="ORF">EV700_0009</name>
</gene>
<feature type="domain" description="PAC" evidence="9">
    <location>
        <begin position="350"/>
        <end position="402"/>
    </location>
</feature>
<dbReference type="SMART" id="SM00091">
    <property type="entry name" value="PAS"/>
    <property type="match status" value="3"/>
</dbReference>
<dbReference type="InterPro" id="IPR005467">
    <property type="entry name" value="His_kinase_dom"/>
</dbReference>
<dbReference type="InterPro" id="IPR035965">
    <property type="entry name" value="PAS-like_dom_sf"/>
</dbReference>
<dbReference type="InterPro" id="IPR001789">
    <property type="entry name" value="Sig_transdc_resp-reg_receiver"/>
</dbReference>
<comment type="caution">
    <text evidence="10">The sequence shown here is derived from an EMBL/GenBank/DDBJ whole genome shotgun (WGS) entry which is preliminary data.</text>
</comment>
<dbReference type="InterPro" id="IPR058245">
    <property type="entry name" value="NreC/VraR/RcsB-like_REC"/>
</dbReference>
<dbReference type="Gene3D" id="3.30.565.10">
    <property type="entry name" value="Histidine kinase-like ATPase, C-terminal domain"/>
    <property type="match status" value="1"/>
</dbReference>
<dbReference type="Pfam" id="PF07730">
    <property type="entry name" value="HisKA_3"/>
    <property type="match status" value="1"/>
</dbReference>
<dbReference type="InterPro" id="IPR001610">
    <property type="entry name" value="PAC"/>
</dbReference>
<feature type="domain" description="Histidine kinase" evidence="6">
    <location>
        <begin position="554"/>
        <end position="644"/>
    </location>
</feature>
<dbReference type="InterPro" id="IPR000700">
    <property type="entry name" value="PAS-assoc_C"/>
</dbReference>
<dbReference type="Pfam" id="PF08448">
    <property type="entry name" value="PAS_4"/>
    <property type="match status" value="2"/>
</dbReference>
<protein>
    <submittedName>
        <fullName evidence="10">PAS domain S-box-containing protein</fullName>
    </submittedName>
</protein>
<feature type="domain" description="PAS" evidence="8">
    <location>
        <begin position="277"/>
        <end position="347"/>
    </location>
</feature>
<feature type="domain" description="Response regulatory" evidence="7">
    <location>
        <begin position="675"/>
        <end position="790"/>
    </location>
</feature>
<dbReference type="SUPFAM" id="SSF52172">
    <property type="entry name" value="CheY-like"/>
    <property type="match status" value="1"/>
</dbReference>
<evidence type="ECO:0000313" key="10">
    <source>
        <dbReference type="EMBL" id="RZU48219.1"/>
    </source>
</evidence>
<dbReference type="InterPro" id="IPR011712">
    <property type="entry name" value="Sig_transdc_His_kin_sub3_dim/P"/>
</dbReference>